<accession>A0ABS4GHX2</accession>
<evidence type="ECO:0000313" key="2">
    <source>
        <dbReference type="EMBL" id="MBP1927212.1"/>
    </source>
</evidence>
<dbReference type="EMBL" id="JAGGKS010000011">
    <property type="protein sequence ID" value="MBP1927212.1"/>
    <property type="molecule type" value="Genomic_DNA"/>
</dbReference>
<keyword evidence="1" id="KW-0732">Signal</keyword>
<dbReference type="SUPFAM" id="SSF48239">
    <property type="entry name" value="Terpenoid cyclases/Protein prenyltransferases"/>
    <property type="match status" value="1"/>
</dbReference>
<sequence length="533" mass="62277">MKKIFVILAIMLFFLSGCDYYTANESDTFSDWIKYRYYEDDILAYFAERDFSIDTFSLYNLVWNIKSSEAVNMTINADEIIDDLSSMDNQYYYQSDIDQYGEEYVVYLCSELYRYNHNIISEPSVYDEQISRLTRELLLNTNEEDVAAKAALLIKASVNFNFKDDNFNDLVELVESTFNDSATEFLELVKDLDCIEIMLLSGQIEHDIIVQRYNSIDNRLQALVSSIDLNNISVLSTTIMKMLQIEDQLNISGTANSGIILTVYDFKEYYAGLDIQTKYEVYTILSHNDIEVDDPSIKSFFEYKLYLCPFWQSIRTLYYGTQLSDLHSFSYDAKKVLAYAKRTQPQSYRSISDLYYYYMVYETLNAENTVDISSAFQTLADSYQQDKMSFEELYYFHALSDISGQKYEYKSIYDVDLNQVGRLDELYYLLQLLKYYGIEVDNNKIINLCDSFYNSADGGYCASSEYRQSSITATYFALLIYDDLQVTNEHKMSILEFVENMKLDGGGVREIQEHTSNTFETYFRASWIIEHLT</sequence>
<proteinExistence type="predicted"/>
<dbReference type="RefSeq" id="WP_209512923.1">
    <property type="nucleotide sequence ID" value="NZ_JAGGKS010000011.1"/>
</dbReference>
<dbReference type="Proteomes" id="UP001519342">
    <property type="component" value="Unassembled WGS sequence"/>
</dbReference>
<comment type="caution">
    <text evidence="2">The sequence shown here is derived from an EMBL/GenBank/DDBJ whole genome shotgun (WGS) entry which is preliminary data.</text>
</comment>
<dbReference type="InterPro" id="IPR008930">
    <property type="entry name" value="Terpenoid_cyclase/PrenylTrfase"/>
</dbReference>
<dbReference type="PROSITE" id="PS51257">
    <property type="entry name" value="PROKAR_LIPOPROTEIN"/>
    <property type="match status" value="1"/>
</dbReference>
<reference evidence="2 3" key="1">
    <citation type="submission" date="2021-03" db="EMBL/GenBank/DDBJ databases">
        <title>Genomic Encyclopedia of Type Strains, Phase IV (KMG-IV): sequencing the most valuable type-strain genomes for metagenomic binning, comparative biology and taxonomic classification.</title>
        <authorList>
            <person name="Goeker M."/>
        </authorList>
    </citation>
    <scope>NUCLEOTIDE SEQUENCE [LARGE SCALE GENOMIC DNA]</scope>
    <source>
        <strain evidence="2 3">DSM 24004</strain>
    </source>
</reference>
<evidence type="ECO:0000256" key="1">
    <source>
        <dbReference type="SAM" id="SignalP"/>
    </source>
</evidence>
<organism evidence="2 3">
    <name type="scientific">Sedimentibacter acidaminivorans</name>
    <dbReference type="NCBI Taxonomy" id="913099"/>
    <lineage>
        <taxon>Bacteria</taxon>
        <taxon>Bacillati</taxon>
        <taxon>Bacillota</taxon>
        <taxon>Tissierellia</taxon>
        <taxon>Sedimentibacter</taxon>
    </lineage>
</organism>
<name>A0ABS4GHX2_9FIRM</name>
<feature type="chain" id="PRO_5045205805" evidence="1">
    <location>
        <begin position="24"/>
        <end position="533"/>
    </location>
</feature>
<protein>
    <submittedName>
        <fullName evidence="2">Uncharacterized protein</fullName>
    </submittedName>
</protein>
<evidence type="ECO:0000313" key="3">
    <source>
        <dbReference type="Proteomes" id="UP001519342"/>
    </source>
</evidence>
<gene>
    <name evidence="2" type="ORF">J2Z76_003109</name>
</gene>
<keyword evidence="3" id="KW-1185">Reference proteome</keyword>
<feature type="signal peptide" evidence="1">
    <location>
        <begin position="1"/>
        <end position="23"/>
    </location>
</feature>